<keyword evidence="2" id="KW-1185">Reference proteome</keyword>
<dbReference type="Proteomes" id="UP000249254">
    <property type="component" value="Unassembled WGS sequence"/>
</dbReference>
<reference evidence="2" key="1">
    <citation type="submission" date="2018-05" db="EMBL/GenBank/DDBJ databases">
        <authorList>
            <person name="Li X."/>
        </authorList>
    </citation>
    <scope>NUCLEOTIDE SEQUENCE [LARGE SCALE GENOMIC DNA]</scope>
    <source>
        <strain evidence="2">LX32</strain>
    </source>
</reference>
<dbReference type="AlphaFoldDB" id="A0A328AP71"/>
<evidence type="ECO:0000313" key="1">
    <source>
        <dbReference type="EMBL" id="RAK56165.1"/>
    </source>
</evidence>
<dbReference type="EMBL" id="QFYQ01000001">
    <property type="protein sequence ID" value="RAK56165.1"/>
    <property type="molecule type" value="Genomic_DNA"/>
</dbReference>
<dbReference type="OrthoDB" id="9802050at2"/>
<keyword evidence="1" id="KW-0378">Hydrolase</keyword>
<comment type="caution">
    <text evidence="1">The sequence shown here is derived from an EMBL/GenBank/DDBJ whole genome shotgun (WGS) entry which is preliminary data.</text>
</comment>
<organism evidence="1 2">
    <name type="scientific">Phenylobacterium soli</name>
    <dbReference type="NCBI Taxonomy" id="2170551"/>
    <lineage>
        <taxon>Bacteria</taxon>
        <taxon>Pseudomonadati</taxon>
        <taxon>Pseudomonadota</taxon>
        <taxon>Alphaproteobacteria</taxon>
        <taxon>Caulobacterales</taxon>
        <taxon>Caulobacteraceae</taxon>
        <taxon>Phenylobacterium</taxon>
    </lineage>
</organism>
<dbReference type="GO" id="GO:0016787">
    <property type="term" value="F:hydrolase activity"/>
    <property type="evidence" value="ECO:0007669"/>
    <property type="project" value="UniProtKB-KW"/>
</dbReference>
<sequence>MNAWEPIVASQRPAGDVETADAFEVRRAAPAGQAPPTPLVFASPHSGRLYPDDMMAAAALDAQSIRRSEDAFVDDLIARAPELGAATIAARYARAYIDLNREAFELDPAMFADELPEFARARTARVAAGLGAIARVVSEGQEIYARKLTFAEARGRIETAHRPYHATLAQLLAEAHAAHGFAILIDWHSMPAAAARTGGRDRACDMVLGDRFGAACAGVLPTRVERELEGLGYRVARNAPYAGGYTTEHYGRPARRTHALQIEINRALYLDEARLTPTAGFETLKADLERLIATLARADWSSLAAA</sequence>
<dbReference type="InterPro" id="IPR007709">
    <property type="entry name" value="N-FG_amidohydro"/>
</dbReference>
<dbReference type="Pfam" id="PF05013">
    <property type="entry name" value="FGase"/>
    <property type="match status" value="1"/>
</dbReference>
<accession>A0A328AP71</accession>
<dbReference type="RefSeq" id="WP_111529912.1">
    <property type="nucleotide sequence ID" value="NZ_JBHRSG010000001.1"/>
</dbReference>
<evidence type="ECO:0000313" key="2">
    <source>
        <dbReference type="Proteomes" id="UP000249254"/>
    </source>
</evidence>
<gene>
    <name evidence="1" type="ORF">DJ017_00985</name>
</gene>
<dbReference type="Gene3D" id="3.40.630.40">
    <property type="entry name" value="Zn-dependent exopeptidases"/>
    <property type="match status" value="1"/>
</dbReference>
<dbReference type="SUPFAM" id="SSF53187">
    <property type="entry name" value="Zn-dependent exopeptidases"/>
    <property type="match status" value="1"/>
</dbReference>
<proteinExistence type="predicted"/>
<name>A0A328AP71_9CAUL</name>
<protein>
    <submittedName>
        <fullName evidence="1">N-formylglutamate amidohydrolase</fullName>
    </submittedName>
</protein>